<dbReference type="PANTHER" id="PTHR42715:SF10">
    <property type="entry name" value="BETA-GLUCOSIDASE"/>
    <property type="match status" value="1"/>
</dbReference>
<dbReference type="EC" id="3.2.1.21" evidence="4 10"/>
<dbReference type="Gene3D" id="2.60.40.10">
    <property type="entry name" value="Immunoglobulins"/>
    <property type="match status" value="1"/>
</dbReference>
<dbReference type="InterPro" id="IPR037524">
    <property type="entry name" value="PA14/GLEYA"/>
</dbReference>
<dbReference type="InterPro" id="IPR011658">
    <property type="entry name" value="PA14_dom"/>
</dbReference>
<evidence type="ECO:0000256" key="1">
    <source>
        <dbReference type="ARBA" id="ARBA00000448"/>
    </source>
</evidence>
<dbReference type="RefSeq" id="XP_038741309.1">
    <property type="nucleotide sequence ID" value="XM_038893496.1"/>
</dbReference>
<evidence type="ECO:0000259" key="11">
    <source>
        <dbReference type="PROSITE" id="PS51820"/>
    </source>
</evidence>
<dbReference type="PRINTS" id="PR00133">
    <property type="entry name" value="GLHYDRLASE3"/>
</dbReference>
<evidence type="ECO:0000256" key="3">
    <source>
        <dbReference type="ARBA" id="ARBA00005336"/>
    </source>
</evidence>
<dbReference type="InterPro" id="IPR026891">
    <property type="entry name" value="Fn3-like"/>
</dbReference>
<evidence type="ECO:0000256" key="7">
    <source>
        <dbReference type="ARBA" id="ARBA00023277"/>
    </source>
</evidence>
<dbReference type="Gene3D" id="3.40.50.1700">
    <property type="entry name" value="Glycoside hydrolase family 3 C-terminal domain"/>
    <property type="match status" value="1"/>
</dbReference>
<comment type="pathway">
    <text evidence="2 10">Glycan metabolism; cellulose degradation.</text>
</comment>
<reference evidence="12" key="2">
    <citation type="submission" date="2020-11" db="EMBL/GenBank/DDBJ databases">
        <title>Whole genome sequencing of Colletotrichum sp.</title>
        <authorList>
            <person name="Li H."/>
        </authorList>
    </citation>
    <scope>NUCLEOTIDE SEQUENCE</scope>
    <source>
        <strain evidence="12">CkLH20</strain>
    </source>
</reference>
<evidence type="ECO:0000313" key="12">
    <source>
        <dbReference type="EMBL" id="KAF9871848.1"/>
    </source>
</evidence>
<organism evidence="12 13">
    <name type="scientific">Colletotrichum karsti</name>
    <dbReference type="NCBI Taxonomy" id="1095194"/>
    <lineage>
        <taxon>Eukaryota</taxon>
        <taxon>Fungi</taxon>
        <taxon>Dikarya</taxon>
        <taxon>Ascomycota</taxon>
        <taxon>Pezizomycotina</taxon>
        <taxon>Sordariomycetes</taxon>
        <taxon>Hypocreomycetidae</taxon>
        <taxon>Glomerellales</taxon>
        <taxon>Glomerellaceae</taxon>
        <taxon>Colletotrichum</taxon>
        <taxon>Colletotrichum boninense species complex</taxon>
    </lineage>
</organism>
<evidence type="ECO:0000256" key="2">
    <source>
        <dbReference type="ARBA" id="ARBA00004987"/>
    </source>
</evidence>
<dbReference type="InterPro" id="IPR001764">
    <property type="entry name" value="Glyco_hydro_3_N"/>
</dbReference>
<dbReference type="InterPro" id="IPR019800">
    <property type="entry name" value="Glyco_hydro_3_AS"/>
</dbReference>
<dbReference type="Gene3D" id="3.20.20.300">
    <property type="entry name" value="Glycoside hydrolase, family 3, N-terminal domain"/>
    <property type="match status" value="1"/>
</dbReference>
<dbReference type="InterPro" id="IPR002772">
    <property type="entry name" value="Glyco_hydro_3_C"/>
</dbReference>
<dbReference type="SUPFAM" id="SSF51445">
    <property type="entry name" value="(Trans)glycosidases"/>
    <property type="match status" value="1"/>
</dbReference>
<dbReference type="PANTHER" id="PTHR42715">
    <property type="entry name" value="BETA-GLUCOSIDASE"/>
    <property type="match status" value="1"/>
</dbReference>
<dbReference type="SUPFAM" id="SSF52279">
    <property type="entry name" value="Beta-D-glucan exohydrolase, C-terminal domain"/>
    <property type="match status" value="1"/>
</dbReference>
<keyword evidence="7 10" id="KW-0119">Carbohydrate metabolism</keyword>
<sequence length="835" mass="90947">MGSQIDDRDFTSLLSELTLEEKIALLSGRDFSTAAGVARLNIPPIRVADSIAGVRPSGITADLTTACFPNTACLASTWDAELLGRLGEELANQARLKSAQVVLGPTINIHRDPRAGRNFECMSEDPLLSGQLAGAIVNGIQKSGVGACPKHFVCNDSETLRHFYDVKQSPDSRALREVYLAAWQHLLRTSNPTGVMTAYNKVDGTFCSEHGPLTEGVLRKEWGFDGIVMSDWFAVHDTVAPIKAGLDLEMPFPVFRGGRLVEAVKSGKVTEAEIDARALKMLELRNRTRKCHGERPERSEITEETNAISRELASSGIVLLKNEKEALPLDPSKTTKVALIGEYAGSPVVTGGGSASCTPQYRHSPLEVLKKAFPGDESVRYAAGVRTRRVIPVAPASKLTAHDGRHGVDVKYFNDDSAEPVLTEFQEKAEVWMLGEFKAGLKVPGSHFEITTKLTPESTGEHTLAVRTTGEYTLTIDGKEVLSGPQREIATEQFIFNHIKLETRVQVSLNAGQAYDIKLSMKSWDHLVKGEPTPYAASLCFEEYHSEEAGIAEAVELARSSDVSVIYAGRNEQYESEGYDLEDIRMPENQATLIKAVAAASKKTVLVLHCGNPIDVSAVVDDVDAILNAHFPGQEGAQATADILTGKTNPSGRLATTWFRKLEDAPSFGDFPATKGEDGSIAFRYAEGLGVGYRHAEAAKRSRWAFGYGLSYTTFAYSDLVATVDEASGVAKLKCSVKITNTGSRAGKEVVQLFVTPPKETSVWRPERELKAFTKIDLQPGESTLATLEVDLQVACSYWDEAQKAWKLEKGQYGVRVGDRQSDISVTAEKTWNGL</sequence>
<evidence type="ECO:0000256" key="4">
    <source>
        <dbReference type="ARBA" id="ARBA00012744"/>
    </source>
</evidence>
<dbReference type="EMBL" id="JAATWM020000042">
    <property type="protein sequence ID" value="KAF9871848.1"/>
    <property type="molecule type" value="Genomic_DNA"/>
</dbReference>
<dbReference type="Gene3D" id="2.60.120.260">
    <property type="entry name" value="Galactose-binding domain-like"/>
    <property type="match status" value="1"/>
</dbReference>
<dbReference type="InterPro" id="IPR050288">
    <property type="entry name" value="Cellulose_deg_GH3"/>
</dbReference>
<dbReference type="Pfam" id="PF00933">
    <property type="entry name" value="Glyco_hydro_3"/>
    <property type="match status" value="1"/>
</dbReference>
<comment type="similarity">
    <text evidence="3 10">Belongs to the glycosyl hydrolase 3 family.</text>
</comment>
<evidence type="ECO:0000313" key="13">
    <source>
        <dbReference type="Proteomes" id="UP000781932"/>
    </source>
</evidence>
<dbReference type="OrthoDB" id="10036721at2759"/>
<keyword evidence="6" id="KW-0325">Glycoprotein</keyword>
<dbReference type="Pfam" id="PF01915">
    <property type="entry name" value="Glyco_hydro_3_C"/>
    <property type="match status" value="1"/>
</dbReference>
<name>A0A9P6HW06_9PEZI</name>
<comment type="caution">
    <text evidence="12">The sequence shown here is derived from an EMBL/GenBank/DDBJ whole genome shotgun (WGS) entry which is preliminary data.</text>
</comment>
<evidence type="ECO:0000256" key="5">
    <source>
        <dbReference type="ARBA" id="ARBA00022801"/>
    </source>
</evidence>
<gene>
    <name evidence="12" type="ORF">CkaCkLH20_10782</name>
</gene>
<evidence type="ECO:0000256" key="8">
    <source>
        <dbReference type="ARBA" id="ARBA00023295"/>
    </source>
</evidence>
<dbReference type="SMART" id="SM01217">
    <property type="entry name" value="Fn3_like"/>
    <property type="match status" value="1"/>
</dbReference>
<feature type="domain" description="PA14" evidence="11">
    <location>
        <begin position="403"/>
        <end position="555"/>
    </location>
</feature>
<dbReference type="Pfam" id="PF07691">
    <property type="entry name" value="PA14"/>
    <property type="match status" value="1"/>
</dbReference>
<evidence type="ECO:0000256" key="6">
    <source>
        <dbReference type="ARBA" id="ARBA00023180"/>
    </source>
</evidence>
<dbReference type="Proteomes" id="UP000781932">
    <property type="component" value="Unassembled WGS sequence"/>
</dbReference>
<dbReference type="InterPro" id="IPR036881">
    <property type="entry name" value="Glyco_hydro_3_C_sf"/>
</dbReference>
<dbReference type="FunFam" id="2.60.40.10:FF:000495">
    <property type="entry name" value="Periplasmic beta-glucosidase"/>
    <property type="match status" value="1"/>
</dbReference>
<dbReference type="InterPro" id="IPR017853">
    <property type="entry name" value="GH"/>
</dbReference>
<dbReference type="PROSITE" id="PS00775">
    <property type="entry name" value="GLYCOSYL_HYDROL_F3"/>
    <property type="match status" value="1"/>
</dbReference>
<evidence type="ECO:0000256" key="9">
    <source>
        <dbReference type="ARBA" id="ARBA00023326"/>
    </source>
</evidence>
<dbReference type="GO" id="GO:0000272">
    <property type="term" value="P:polysaccharide catabolic process"/>
    <property type="evidence" value="ECO:0007669"/>
    <property type="project" value="UniProtKB-KW"/>
</dbReference>
<keyword evidence="5 10" id="KW-0378">Hydrolase</keyword>
<dbReference type="AlphaFoldDB" id="A0A9P6HW06"/>
<dbReference type="SMART" id="SM00758">
    <property type="entry name" value="PA14"/>
    <property type="match status" value="1"/>
</dbReference>
<proteinExistence type="inferred from homology"/>
<comment type="catalytic activity">
    <reaction evidence="1 10">
        <text>Hydrolysis of terminal, non-reducing beta-D-glucosyl residues with release of beta-D-glucose.</text>
        <dbReference type="EC" id="3.2.1.21"/>
    </reaction>
</comment>
<keyword evidence="8 10" id="KW-0326">Glycosidase</keyword>
<protein>
    <recommendedName>
        <fullName evidence="4 10">beta-glucosidase</fullName>
        <ecNumber evidence="4 10">3.2.1.21</ecNumber>
    </recommendedName>
</protein>
<accession>A0A9P6HW06</accession>
<dbReference type="InterPro" id="IPR036962">
    <property type="entry name" value="Glyco_hydro_3_N_sf"/>
</dbReference>
<dbReference type="PROSITE" id="PS51820">
    <property type="entry name" value="PA14"/>
    <property type="match status" value="1"/>
</dbReference>
<dbReference type="InterPro" id="IPR013783">
    <property type="entry name" value="Ig-like_fold"/>
</dbReference>
<keyword evidence="13" id="KW-1185">Reference proteome</keyword>
<reference evidence="12" key="1">
    <citation type="submission" date="2020-03" db="EMBL/GenBank/DDBJ databases">
        <authorList>
            <person name="He L."/>
        </authorList>
    </citation>
    <scope>NUCLEOTIDE SEQUENCE</scope>
    <source>
        <strain evidence="12">CkLH20</strain>
    </source>
</reference>
<keyword evidence="9 10" id="KW-0624">Polysaccharide degradation</keyword>
<evidence type="ECO:0000256" key="10">
    <source>
        <dbReference type="RuleBase" id="RU361161"/>
    </source>
</evidence>
<dbReference type="GO" id="GO:0008422">
    <property type="term" value="F:beta-glucosidase activity"/>
    <property type="evidence" value="ECO:0007669"/>
    <property type="project" value="UniProtKB-EC"/>
</dbReference>
<dbReference type="GeneID" id="62166570"/>
<dbReference type="Pfam" id="PF14310">
    <property type="entry name" value="Fn3-like"/>
    <property type="match status" value="1"/>
</dbReference>